<evidence type="ECO:0000256" key="16">
    <source>
        <dbReference type="PIRSR" id="PIRSR613273-2"/>
    </source>
</evidence>
<feature type="binding site" evidence="16">
    <location>
        <position position="85"/>
    </location>
    <ligand>
        <name>Ca(2+)</name>
        <dbReference type="ChEBI" id="CHEBI:29108"/>
        <label>2</label>
    </ligand>
</feature>
<sequence length="963" mass="107334">MLAQFTEKTAKGNCTCGKHKCEVDKFDNTVTALYHDASLGNLVNIVLVRLLILTEEEESLNITHNAKNTLTDFCRWQNDFNDVGDAHPHHHDTALLFTRKDICLDMNQPCATLGLAHVSGMCERHRSCTINEDSGLGMAYTVAHEMGHLFGMDHDGGTQNDCKYPEPGTSQLMASRLDVHFGPMKWSRCSRDYISRFLDRGWGDCLLDEPSPHTFNFPHLPAGVMYSADYQCKLLFKRNSTLCTRSSIQHGICTTLWCQVEHACHSKTTPAAPGTACGQDKWCYNGKCVTIAEPPHPIPGGWGEWGEWSQCSRTCGGGVMIQERHCNNPAPANSGRYCEGKRKNYALCKVQACPKGSTGFRALQCSRYNNKVYQGYLYHWLPVIVPGNECKLSCEAAGYSFAAEKSPMVDDGTPCGERSKDICINGICYRVGCDNRIGSNAVEDICGVCHGDGSSCTQITNGFNNTIRSPGLFRITVIPVAARSISIEEKSESSNYIELQDMNGRSIFNSYGYQREGDYTVDDEISTVTYRIRGSMEKVTIKGPLTKPINIVCNIRTRTPNIEYRYYLPKSINESSSVPTTFEWKRDEWTPCSTTCGNGTQRSIVRCVGMMEGAVDDSYCEGSKPDDKQRSCNEHTCPASWWIGPWQSCSVSCGEGVQKRSVFCIRSLSSDEQMAISDATCIQHGAEAKPATALTCSNYACPSEMDWRVGNWSECSSSCGEGTQQRDVECERPDNRCAHEYRPAAEQACTTDCQYYFYSSIEEEYSLDNDYNPTMSSALYSADYTYQGVQRNTFGGWESEEARKKDRRSEILRERKEEKNRQKSVTENNEVSIDSEAFMREDARIDTERHIVNSQRTGLHDSNTFILKEWRSGAWSQCSVTCGSGSRTRSVFCVNSVTSTPLAGCSPDNRPSAVETCQLTVCPPTDPDCADKLDILYCRIAKDSDRCSLPAFMKVCCATCVGR</sequence>
<proteinExistence type="predicted"/>
<keyword evidence="23" id="KW-1185">Reference proteome</keyword>
<evidence type="ECO:0000259" key="21">
    <source>
        <dbReference type="PROSITE" id="PS50900"/>
    </source>
</evidence>
<evidence type="ECO:0000256" key="18">
    <source>
        <dbReference type="PROSITE-ProRule" id="PRU00276"/>
    </source>
</evidence>
<feature type="disulfide bond" evidence="17">
    <location>
        <begin position="103"/>
        <end position="110"/>
    </location>
</feature>
<dbReference type="GO" id="GO:0006508">
    <property type="term" value="P:proteolysis"/>
    <property type="evidence" value="ECO:0007669"/>
    <property type="project" value="UniProtKB-KW"/>
</dbReference>
<dbReference type="InterPro" id="IPR036383">
    <property type="entry name" value="TSP1_rpt_sf"/>
</dbReference>
<feature type="binding site" evidence="16">
    <location>
        <position position="85"/>
    </location>
    <ligand>
        <name>Ca(2+)</name>
        <dbReference type="ChEBI" id="CHEBI:29108"/>
        <label>1</label>
    </ligand>
</feature>
<keyword evidence="7" id="KW-0732">Signal</keyword>
<evidence type="ECO:0000313" key="22">
    <source>
        <dbReference type="EMBL" id="PIK50581.1"/>
    </source>
</evidence>
<keyword evidence="10 16" id="KW-0862">Zinc</keyword>
<dbReference type="OrthoDB" id="412680at2759"/>
<gene>
    <name evidence="22" type="ORF">BSL78_12532</name>
</gene>
<feature type="coiled-coil region" evidence="19">
    <location>
        <begin position="802"/>
        <end position="829"/>
    </location>
</feature>
<dbReference type="FunFam" id="2.20.100.10:FF:000005">
    <property type="entry name" value="ADAM metallopeptidase with thrombospondin type 1 motif 9"/>
    <property type="match status" value="1"/>
</dbReference>
<dbReference type="GO" id="GO:0046872">
    <property type="term" value="F:metal ion binding"/>
    <property type="evidence" value="ECO:0007669"/>
    <property type="project" value="UniProtKB-KW"/>
</dbReference>
<dbReference type="InterPro" id="IPR010909">
    <property type="entry name" value="PLAC"/>
</dbReference>
<dbReference type="FunFam" id="2.20.100.10:FF:000006">
    <property type="entry name" value="A disintegrin and metalloproteinase with thrombospondin motifs 1"/>
    <property type="match status" value="1"/>
</dbReference>
<evidence type="ECO:0000256" key="17">
    <source>
        <dbReference type="PIRSR" id="PIRSR613273-3"/>
    </source>
</evidence>
<dbReference type="InterPro" id="IPR001590">
    <property type="entry name" value="Peptidase_M12B"/>
</dbReference>
<keyword evidence="16" id="KW-0106">Calcium</keyword>
<dbReference type="Pfam" id="PF17771">
    <property type="entry name" value="ADAMTS_CR_2"/>
    <property type="match status" value="1"/>
</dbReference>
<keyword evidence="9" id="KW-0378">Hydrolase</keyword>
<dbReference type="CDD" id="cd04273">
    <property type="entry name" value="ZnMc_ADAMTS_like"/>
    <property type="match status" value="1"/>
</dbReference>
<evidence type="ECO:0000256" key="7">
    <source>
        <dbReference type="ARBA" id="ARBA00022729"/>
    </source>
</evidence>
<feature type="disulfide bond" evidence="17">
    <location>
        <begin position="326"/>
        <end position="338"/>
    </location>
</feature>
<dbReference type="GO" id="GO:0030198">
    <property type="term" value="P:extracellular matrix organization"/>
    <property type="evidence" value="ECO:0007669"/>
    <property type="project" value="InterPro"/>
</dbReference>
<evidence type="ECO:0000256" key="3">
    <source>
        <dbReference type="ARBA" id="ARBA00022530"/>
    </source>
</evidence>
<keyword evidence="11" id="KW-0482">Metalloprotease</keyword>
<dbReference type="SMART" id="SM00608">
    <property type="entry name" value="ACR"/>
    <property type="match status" value="1"/>
</dbReference>
<keyword evidence="13 17" id="KW-1015">Disulfide bond</keyword>
<keyword evidence="6 16" id="KW-0479">Metal-binding</keyword>
<dbReference type="Gene3D" id="2.20.100.10">
    <property type="entry name" value="Thrombospondin type-1 (TSP1) repeat"/>
    <property type="match status" value="5"/>
</dbReference>
<feature type="disulfide bond" evidence="17">
    <location>
        <begin position="311"/>
        <end position="348"/>
    </location>
</feature>
<evidence type="ECO:0000256" key="4">
    <source>
        <dbReference type="ARBA" id="ARBA00022670"/>
    </source>
</evidence>
<feature type="disulfide bond" evidence="17">
    <location>
        <begin position="277"/>
        <end position="288"/>
    </location>
</feature>
<keyword evidence="4" id="KW-0645">Protease</keyword>
<feature type="binding site" evidence="16 18">
    <location>
        <position position="144"/>
    </location>
    <ligand>
        <name>Zn(2+)</name>
        <dbReference type="ChEBI" id="CHEBI:29105"/>
        <note>catalytic</note>
    </ligand>
</feature>
<feature type="binding site" evidence="16">
    <location>
        <position position="92"/>
    </location>
    <ligand>
        <name>Ca(2+)</name>
        <dbReference type="ChEBI" id="CHEBI:29108"/>
        <label>1</label>
    </ligand>
</feature>
<evidence type="ECO:0000256" key="15">
    <source>
        <dbReference type="PIRSR" id="PIRSR613273-1"/>
    </source>
</evidence>
<comment type="caution">
    <text evidence="18">Lacks conserved residue(s) required for the propagation of feature annotation.</text>
</comment>
<dbReference type="GO" id="GO:0007229">
    <property type="term" value="P:integrin-mediated signaling pathway"/>
    <property type="evidence" value="ECO:0007669"/>
    <property type="project" value="UniProtKB-KW"/>
</dbReference>
<dbReference type="InterPro" id="IPR041645">
    <property type="entry name" value="ADAMTS_CR_2"/>
</dbReference>
<dbReference type="InterPro" id="IPR050439">
    <property type="entry name" value="ADAMTS_ADAMTS-like"/>
</dbReference>
<comment type="subcellular location">
    <subcellularLocation>
        <location evidence="1">Secreted</location>
        <location evidence="1">Extracellular space</location>
        <location evidence="1">Extracellular matrix</location>
    </subcellularLocation>
</comment>
<dbReference type="InterPro" id="IPR000884">
    <property type="entry name" value="TSP1_rpt"/>
</dbReference>
<feature type="binding site" evidence="16 18">
    <location>
        <position position="148"/>
    </location>
    <ligand>
        <name>Zn(2+)</name>
        <dbReference type="ChEBI" id="CHEBI:29105"/>
        <note>catalytic</note>
    </ligand>
</feature>
<feature type="disulfide bond" evidence="17">
    <location>
        <begin position="315"/>
        <end position="353"/>
    </location>
</feature>
<feature type="disulfide bond" evidence="17">
    <location>
        <begin position="162"/>
        <end position="189"/>
    </location>
</feature>
<evidence type="ECO:0000313" key="23">
    <source>
        <dbReference type="Proteomes" id="UP000230750"/>
    </source>
</evidence>
<evidence type="ECO:0000259" key="20">
    <source>
        <dbReference type="PROSITE" id="PS50215"/>
    </source>
</evidence>
<dbReference type="InterPro" id="IPR010294">
    <property type="entry name" value="ADAMTS_spacer1"/>
</dbReference>
<feature type="binding site" evidence="16">
    <location>
        <position position="208"/>
    </location>
    <ligand>
        <name>Ca(2+)</name>
        <dbReference type="ChEBI" id="CHEBI:29108"/>
        <label>1</label>
    </ligand>
</feature>
<dbReference type="GO" id="GO:0031012">
    <property type="term" value="C:extracellular matrix"/>
    <property type="evidence" value="ECO:0007669"/>
    <property type="project" value="TreeGrafter"/>
</dbReference>
<feature type="active site" evidence="15 18">
    <location>
        <position position="145"/>
    </location>
</feature>
<dbReference type="PROSITE" id="PS50215">
    <property type="entry name" value="ADAM_MEPRO"/>
    <property type="match status" value="1"/>
</dbReference>
<evidence type="ECO:0000256" key="9">
    <source>
        <dbReference type="ARBA" id="ARBA00022801"/>
    </source>
</evidence>
<dbReference type="SUPFAM" id="SSF82895">
    <property type="entry name" value="TSP-1 type 1 repeat"/>
    <property type="match status" value="5"/>
</dbReference>
<keyword evidence="8" id="KW-0677">Repeat</keyword>
<dbReference type="Gene3D" id="3.40.390.10">
    <property type="entry name" value="Collagenase (Catalytic Domain)"/>
    <property type="match status" value="1"/>
</dbReference>
<dbReference type="Pfam" id="PF05986">
    <property type="entry name" value="ADAMTS_spacer1"/>
    <property type="match status" value="1"/>
</dbReference>
<evidence type="ECO:0000256" key="10">
    <source>
        <dbReference type="ARBA" id="ARBA00022833"/>
    </source>
</evidence>
<feature type="domain" description="PLAC" evidence="21">
    <location>
        <begin position="925"/>
        <end position="963"/>
    </location>
</feature>
<comment type="caution">
    <text evidence="22">The sequence shown here is derived from an EMBL/GenBank/DDBJ whole genome shotgun (WGS) entry which is preliminary data.</text>
</comment>
<dbReference type="AlphaFoldDB" id="A0A2G8KRE7"/>
<feature type="disulfide bond" evidence="17">
    <location>
        <begin position="74"/>
        <end position="128"/>
    </location>
</feature>
<keyword evidence="12" id="KW-0865">Zymogen</keyword>
<evidence type="ECO:0000256" key="6">
    <source>
        <dbReference type="ARBA" id="ARBA00022723"/>
    </source>
</evidence>
<feature type="disulfide bond" evidence="17">
    <location>
        <begin position="253"/>
        <end position="283"/>
    </location>
</feature>
<keyword evidence="22" id="KW-0401">Integrin</keyword>
<accession>A0A2G8KRE7</accession>
<reference evidence="22 23" key="1">
    <citation type="journal article" date="2017" name="PLoS Biol.">
        <title>The sea cucumber genome provides insights into morphological evolution and visceral regeneration.</title>
        <authorList>
            <person name="Zhang X."/>
            <person name="Sun L."/>
            <person name="Yuan J."/>
            <person name="Sun Y."/>
            <person name="Gao Y."/>
            <person name="Zhang L."/>
            <person name="Li S."/>
            <person name="Dai H."/>
            <person name="Hamel J.F."/>
            <person name="Liu C."/>
            <person name="Yu Y."/>
            <person name="Liu S."/>
            <person name="Lin W."/>
            <person name="Guo K."/>
            <person name="Jin S."/>
            <person name="Xu P."/>
            <person name="Storey K.B."/>
            <person name="Huan P."/>
            <person name="Zhang T."/>
            <person name="Zhou Y."/>
            <person name="Zhang J."/>
            <person name="Lin C."/>
            <person name="Li X."/>
            <person name="Xing L."/>
            <person name="Huo D."/>
            <person name="Sun M."/>
            <person name="Wang L."/>
            <person name="Mercier A."/>
            <person name="Li F."/>
            <person name="Yang H."/>
            <person name="Xiang J."/>
        </authorList>
    </citation>
    <scope>NUCLEOTIDE SEQUENCE [LARGE SCALE GENOMIC DNA]</scope>
    <source>
        <strain evidence="22">Shaxun</strain>
        <tissue evidence="22">Muscle</tissue>
    </source>
</reference>
<evidence type="ECO:0000256" key="14">
    <source>
        <dbReference type="ARBA" id="ARBA00023180"/>
    </source>
</evidence>
<dbReference type="PANTHER" id="PTHR13723:SF200">
    <property type="entry name" value="ADAM METALLOPEPTIDASE WITH THROMBOSPONDIN TYPE 1 MOTIF B, ISOFORM B"/>
    <property type="match status" value="1"/>
</dbReference>
<evidence type="ECO:0000256" key="12">
    <source>
        <dbReference type="ARBA" id="ARBA00023145"/>
    </source>
</evidence>
<feature type="binding site" evidence="16">
    <location>
        <position position="205"/>
    </location>
    <ligand>
        <name>Ca(2+)</name>
        <dbReference type="ChEBI" id="CHEBI:29108"/>
        <label>1</label>
    </ligand>
</feature>
<organism evidence="22 23">
    <name type="scientific">Stichopus japonicus</name>
    <name type="common">Sea cucumber</name>
    <dbReference type="NCBI Taxonomy" id="307972"/>
    <lineage>
        <taxon>Eukaryota</taxon>
        <taxon>Metazoa</taxon>
        <taxon>Echinodermata</taxon>
        <taxon>Eleutherozoa</taxon>
        <taxon>Echinozoa</taxon>
        <taxon>Holothuroidea</taxon>
        <taxon>Aspidochirotacea</taxon>
        <taxon>Aspidochirotida</taxon>
        <taxon>Stichopodidae</taxon>
        <taxon>Apostichopus</taxon>
    </lineage>
</organism>
<dbReference type="Pfam" id="PF19030">
    <property type="entry name" value="TSP1_ADAMTS"/>
    <property type="match status" value="4"/>
</dbReference>
<dbReference type="PANTHER" id="PTHR13723">
    <property type="entry name" value="ADAMTS A DISINTEGRIN AND METALLOPROTEASE WITH THROMBOSPONDIN MOTIFS PROTEASE"/>
    <property type="match status" value="1"/>
</dbReference>
<name>A0A2G8KRE7_STIJA</name>
<dbReference type="InterPro" id="IPR045371">
    <property type="entry name" value="ADAMTS_CR_3"/>
</dbReference>
<dbReference type="Gene3D" id="2.60.120.830">
    <property type="match status" value="1"/>
</dbReference>
<feature type="binding site" evidence="16 18">
    <location>
        <position position="154"/>
    </location>
    <ligand>
        <name>Zn(2+)</name>
        <dbReference type="ChEBI" id="CHEBI:29105"/>
        <note>catalytic</note>
    </ligand>
</feature>
<keyword evidence="19" id="KW-0175">Coiled coil</keyword>
<feature type="domain" description="Peptidase M12B" evidence="20">
    <location>
        <begin position="28"/>
        <end position="210"/>
    </location>
</feature>
<dbReference type="Pfam" id="PF00090">
    <property type="entry name" value="TSP_1"/>
    <property type="match status" value="1"/>
</dbReference>
<dbReference type="Pfam" id="PF01421">
    <property type="entry name" value="Reprolysin"/>
    <property type="match status" value="1"/>
</dbReference>
<dbReference type="Pfam" id="PF19236">
    <property type="entry name" value="ADAMTS_CR_3"/>
    <property type="match status" value="1"/>
</dbReference>
<evidence type="ECO:0000256" key="11">
    <source>
        <dbReference type="ARBA" id="ARBA00023049"/>
    </source>
</evidence>
<dbReference type="SMART" id="SM00209">
    <property type="entry name" value="TSP1"/>
    <property type="match status" value="5"/>
</dbReference>
<dbReference type="GO" id="GO:0004222">
    <property type="term" value="F:metalloendopeptidase activity"/>
    <property type="evidence" value="ECO:0007669"/>
    <property type="project" value="InterPro"/>
</dbReference>
<dbReference type="PRINTS" id="PR01857">
    <property type="entry name" value="ADAMTSFAMILY"/>
</dbReference>
<evidence type="ECO:0000256" key="5">
    <source>
        <dbReference type="ARBA" id="ARBA00022685"/>
    </source>
</evidence>
<dbReference type="EMBL" id="MRZV01000413">
    <property type="protein sequence ID" value="PIK50581.1"/>
    <property type="molecule type" value="Genomic_DNA"/>
</dbReference>
<evidence type="ECO:0000256" key="8">
    <source>
        <dbReference type="ARBA" id="ARBA00022737"/>
    </source>
</evidence>
<feature type="binding site" evidence="16">
    <location>
        <position position="208"/>
    </location>
    <ligand>
        <name>Ca(2+)</name>
        <dbReference type="ChEBI" id="CHEBI:29108"/>
        <label>2</label>
    </ligand>
</feature>
<evidence type="ECO:0000256" key="2">
    <source>
        <dbReference type="ARBA" id="ARBA00022525"/>
    </source>
</evidence>
<evidence type="ECO:0000256" key="13">
    <source>
        <dbReference type="ARBA" id="ARBA00023157"/>
    </source>
</evidence>
<dbReference type="Proteomes" id="UP000230750">
    <property type="component" value="Unassembled WGS sequence"/>
</dbReference>
<evidence type="ECO:0000256" key="19">
    <source>
        <dbReference type="SAM" id="Coils"/>
    </source>
</evidence>
<dbReference type="InterPro" id="IPR024079">
    <property type="entry name" value="MetalloPept_cat_dom_sf"/>
</dbReference>
<keyword evidence="5" id="KW-0165">Cleavage on pair of basic residues</keyword>
<feature type="disulfide bond" evidence="17">
    <location>
        <begin position="243"/>
        <end position="264"/>
    </location>
</feature>
<feature type="disulfide bond" evidence="17">
    <location>
        <begin position="232"/>
        <end position="258"/>
    </location>
</feature>
<dbReference type="PROSITE" id="PS50900">
    <property type="entry name" value="PLAC"/>
    <property type="match status" value="1"/>
</dbReference>
<dbReference type="InterPro" id="IPR006586">
    <property type="entry name" value="ADAM_Cys-rich"/>
</dbReference>
<dbReference type="Gene3D" id="3.40.1620.60">
    <property type="match status" value="1"/>
</dbReference>
<dbReference type="PROSITE" id="PS50092">
    <property type="entry name" value="TSP1"/>
    <property type="match status" value="5"/>
</dbReference>
<keyword evidence="3" id="KW-0272">Extracellular matrix</keyword>
<dbReference type="InterPro" id="IPR013273">
    <property type="entry name" value="ADAMTS/ADAMTS-like"/>
</dbReference>
<dbReference type="STRING" id="307972.A0A2G8KRE7"/>
<dbReference type="SUPFAM" id="SSF55486">
    <property type="entry name" value="Metalloproteases ('zincins'), catalytic domain"/>
    <property type="match status" value="1"/>
</dbReference>
<feature type="disulfide bond" evidence="17">
    <location>
        <begin position="122"/>
        <end position="205"/>
    </location>
</feature>
<keyword evidence="14" id="KW-0325">Glycoprotein</keyword>
<comment type="cofactor">
    <cofactor evidence="16">
        <name>Zn(2+)</name>
        <dbReference type="ChEBI" id="CHEBI:29105"/>
    </cofactor>
    <text evidence="16">Binds 1 zinc ion per subunit.</text>
</comment>
<protein>
    <submittedName>
        <fullName evidence="22">Putative A disintegrin and metalloproteinase with thrombospondin motifs 7</fullName>
    </submittedName>
</protein>
<keyword evidence="2" id="KW-0964">Secreted</keyword>
<evidence type="ECO:0000256" key="1">
    <source>
        <dbReference type="ARBA" id="ARBA00004498"/>
    </source>
</evidence>